<dbReference type="Gene3D" id="3.40.50.1820">
    <property type="entry name" value="alpha/beta hydrolase"/>
    <property type="match status" value="1"/>
</dbReference>
<dbReference type="Pfam" id="PF12146">
    <property type="entry name" value="Hydrolase_4"/>
    <property type="match status" value="1"/>
</dbReference>
<name>A0A9P3PSH4_LYOSH</name>
<dbReference type="InterPro" id="IPR029058">
    <property type="entry name" value="AB_hydrolase_fold"/>
</dbReference>
<feature type="domain" description="Serine aminopeptidase S33" evidence="2">
    <location>
        <begin position="89"/>
        <end position="187"/>
    </location>
</feature>
<dbReference type="GO" id="GO:0008474">
    <property type="term" value="F:palmitoyl-(protein) hydrolase activity"/>
    <property type="evidence" value="ECO:0007669"/>
    <property type="project" value="TreeGrafter"/>
</dbReference>
<dbReference type="SUPFAM" id="SSF53474">
    <property type="entry name" value="alpha/beta-Hydrolases"/>
    <property type="match status" value="1"/>
</dbReference>
<reference evidence="3" key="1">
    <citation type="submission" date="2022-07" db="EMBL/GenBank/DDBJ databases">
        <title>The genome of Lyophyllum shimeji provides insight into the initial evolution of ectomycorrhizal fungal genome.</title>
        <authorList>
            <person name="Kobayashi Y."/>
            <person name="Shibata T."/>
            <person name="Hirakawa H."/>
            <person name="Shigenobu S."/>
            <person name="Nishiyama T."/>
            <person name="Yamada A."/>
            <person name="Hasebe M."/>
            <person name="Kawaguchi M."/>
        </authorList>
    </citation>
    <scope>NUCLEOTIDE SEQUENCE</scope>
    <source>
        <strain evidence="3">AT787</strain>
    </source>
</reference>
<dbReference type="Proteomes" id="UP001063166">
    <property type="component" value="Unassembled WGS sequence"/>
</dbReference>
<dbReference type="GO" id="GO:0016020">
    <property type="term" value="C:membrane"/>
    <property type="evidence" value="ECO:0007669"/>
    <property type="project" value="TreeGrafter"/>
</dbReference>
<feature type="region of interest" description="Disordered" evidence="1">
    <location>
        <begin position="345"/>
        <end position="369"/>
    </location>
</feature>
<keyword evidence="4" id="KW-1185">Reference proteome</keyword>
<dbReference type="EMBL" id="BRPK01000008">
    <property type="protein sequence ID" value="GLB40759.1"/>
    <property type="molecule type" value="Genomic_DNA"/>
</dbReference>
<accession>A0A9P3PSH4</accession>
<evidence type="ECO:0000256" key="1">
    <source>
        <dbReference type="SAM" id="MobiDB-lite"/>
    </source>
</evidence>
<sequence length="399" mass="44239">MYVYVYVPPHPSPPLPAASSHVTLLAPAAIRTPAMLGIPYMAPLLRTPDGIDLSCYLLPQTRETLADTYHAPNRPIEDARVALTPAASDARATVVVFHGNSAHHWEDMVSARDLFEMKCNVFLLSYRGYSLSGGTPSEKGLRIDAQTALDYILNQPYLRQAPIILYGHSLGGAVAIDLASRNPSKVSPQSIPLPPSPDKTVFSIRVPGPPKISGLIVSNTFTSIPDIVRRWPYVGLFSFVCHQRWRSRAKMPCIPAKTPILMLSGRKDEVIPPELMDRLWAAAQKRGTKRRGVVRRCVDAAKTEDTTEVGHVDDTFITIEEGTHNDTPDFPEYWAAIRAYIQRTTHRAEDRPPPLETDPVPPPPPAQGVVDTRWRYVDRKLVVIEDTTEAARPAASHWS</sequence>
<dbReference type="AlphaFoldDB" id="A0A9P3PSH4"/>
<dbReference type="PANTHER" id="PTHR12277">
    <property type="entry name" value="ALPHA/BETA HYDROLASE DOMAIN-CONTAINING PROTEIN"/>
    <property type="match status" value="1"/>
</dbReference>
<organism evidence="3 4">
    <name type="scientific">Lyophyllum shimeji</name>
    <name type="common">Hon-shimeji</name>
    <name type="synonym">Tricholoma shimeji</name>
    <dbReference type="NCBI Taxonomy" id="47721"/>
    <lineage>
        <taxon>Eukaryota</taxon>
        <taxon>Fungi</taxon>
        <taxon>Dikarya</taxon>
        <taxon>Basidiomycota</taxon>
        <taxon>Agaricomycotina</taxon>
        <taxon>Agaricomycetes</taxon>
        <taxon>Agaricomycetidae</taxon>
        <taxon>Agaricales</taxon>
        <taxon>Tricholomatineae</taxon>
        <taxon>Lyophyllaceae</taxon>
        <taxon>Lyophyllum</taxon>
    </lineage>
</organism>
<dbReference type="PANTHER" id="PTHR12277:SF81">
    <property type="entry name" value="PROTEIN ABHD13"/>
    <property type="match status" value="1"/>
</dbReference>
<proteinExistence type="predicted"/>
<evidence type="ECO:0000313" key="4">
    <source>
        <dbReference type="Proteomes" id="UP001063166"/>
    </source>
</evidence>
<comment type="caution">
    <text evidence="3">The sequence shown here is derived from an EMBL/GenBank/DDBJ whole genome shotgun (WGS) entry which is preliminary data.</text>
</comment>
<evidence type="ECO:0000259" key="2">
    <source>
        <dbReference type="Pfam" id="PF12146"/>
    </source>
</evidence>
<dbReference type="OrthoDB" id="10249433at2759"/>
<dbReference type="InterPro" id="IPR022742">
    <property type="entry name" value="Hydrolase_4"/>
</dbReference>
<feature type="compositionally biased region" description="Pro residues" evidence="1">
    <location>
        <begin position="354"/>
        <end position="366"/>
    </location>
</feature>
<protein>
    <submittedName>
        <fullName evidence="3">Alpha beta-hydrolase</fullName>
    </submittedName>
</protein>
<gene>
    <name evidence="3" type="primary">bem46</name>
    <name evidence="3" type="ORF">LshimejAT787_0806300</name>
</gene>
<evidence type="ECO:0000313" key="3">
    <source>
        <dbReference type="EMBL" id="GLB40759.1"/>
    </source>
</evidence>